<dbReference type="EMBL" id="RWGY01000002">
    <property type="protein sequence ID" value="TVU51359.1"/>
    <property type="molecule type" value="Genomic_DNA"/>
</dbReference>
<organism evidence="1 2">
    <name type="scientific">Eragrostis curvula</name>
    <name type="common">weeping love grass</name>
    <dbReference type="NCBI Taxonomy" id="38414"/>
    <lineage>
        <taxon>Eukaryota</taxon>
        <taxon>Viridiplantae</taxon>
        <taxon>Streptophyta</taxon>
        <taxon>Embryophyta</taxon>
        <taxon>Tracheophyta</taxon>
        <taxon>Spermatophyta</taxon>
        <taxon>Magnoliopsida</taxon>
        <taxon>Liliopsida</taxon>
        <taxon>Poales</taxon>
        <taxon>Poaceae</taxon>
        <taxon>PACMAD clade</taxon>
        <taxon>Chloridoideae</taxon>
        <taxon>Eragrostideae</taxon>
        <taxon>Eragrostidinae</taxon>
        <taxon>Eragrostis</taxon>
    </lineage>
</organism>
<proteinExistence type="predicted"/>
<gene>
    <name evidence="1" type="ORF">EJB05_02783</name>
</gene>
<dbReference type="Proteomes" id="UP000324897">
    <property type="component" value="Chromosome 6"/>
</dbReference>
<name>A0A5J9WSY1_9POAL</name>
<accession>A0A5J9WSY1</accession>
<comment type="caution">
    <text evidence="1">The sequence shown here is derived from an EMBL/GenBank/DDBJ whole genome shotgun (WGS) entry which is preliminary data.</text>
</comment>
<sequence length="156" mass="17749">MGFSSGHGADWDFSHGKMFQKEVSEWFRLSVHHPSSSLNGSFFLLATFKMFTFRLTEDSVNLALQSCLGGIPLVLLLMSIFISGNDGVAHWEWDKRTWEEEQAKEWTLVTYKKRTSRPNAKRVNFATRLVQASPPVKQKPALKIGSFFFSTQEATV</sequence>
<reference evidence="1 2" key="1">
    <citation type="journal article" date="2019" name="Sci. Rep.">
        <title>A high-quality genome of Eragrostis curvula grass provides insights into Poaceae evolution and supports new strategies to enhance forage quality.</title>
        <authorList>
            <person name="Carballo J."/>
            <person name="Santos B.A.C.M."/>
            <person name="Zappacosta D."/>
            <person name="Garbus I."/>
            <person name="Selva J.P."/>
            <person name="Gallo C.A."/>
            <person name="Diaz A."/>
            <person name="Albertini E."/>
            <person name="Caccamo M."/>
            <person name="Echenique V."/>
        </authorList>
    </citation>
    <scope>NUCLEOTIDE SEQUENCE [LARGE SCALE GENOMIC DNA]</scope>
    <source>
        <strain evidence="2">cv. Victoria</strain>
        <tissue evidence="1">Leaf</tissue>
    </source>
</reference>
<feature type="non-terminal residue" evidence="1">
    <location>
        <position position="1"/>
    </location>
</feature>
<keyword evidence="2" id="KW-1185">Reference proteome</keyword>
<evidence type="ECO:0000313" key="2">
    <source>
        <dbReference type="Proteomes" id="UP000324897"/>
    </source>
</evidence>
<evidence type="ECO:0000313" key="1">
    <source>
        <dbReference type="EMBL" id="TVU51359.1"/>
    </source>
</evidence>
<dbReference type="OrthoDB" id="690936at2759"/>
<dbReference type="AlphaFoldDB" id="A0A5J9WSY1"/>
<dbReference type="Gramene" id="TVU51359">
    <property type="protein sequence ID" value="TVU51359"/>
    <property type="gene ID" value="EJB05_02783"/>
</dbReference>
<protein>
    <submittedName>
        <fullName evidence="1">Uncharacterized protein</fullName>
    </submittedName>
</protein>